<dbReference type="InterPro" id="IPR051398">
    <property type="entry name" value="Polysacch_Deacetylase"/>
</dbReference>
<dbReference type="PROSITE" id="PS51677">
    <property type="entry name" value="NODB"/>
    <property type="match status" value="1"/>
</dbReference>
<keyword evidence="2" id="KW-0732">Signal</keyword>
<evidence type="ECO:0000313" key="5">
    <source>
        <dbReference type="Proteomes" id="UP000003586"/>
    </source>
</evidence>
<dbReference type="KEGG" id="nso:NIASO_01020"/>
<dbReference type="GO" id="GO:0016810">
    <property type="term" value="F:hydrolase activity, acting on carbon-nitrogen (but not peptide) bonds"/>
    <property type="evidence" value="ECO:0007669"/>
    <property type="project" value="InterPro"/>
</dbReference>
<dbReference type="InterPro" id="IPR011330">
    <property type="entry name" value="Glyco_hydro/deAcase_b/a-brl"/>
</dbReference>
<dbReference type="AlphaFoldDB" id="W0F227"/>
<keyword evidence="5" id="KW-1185">Reference proteome</keyword>
<organism evidence="4 5">
    <name type="scientific">Niabella soli DSM 19437</name>
    <dbReference type="NCBI Taxonomy" id="929713"/>
    <lineage>
        <taxon>Bacteria</taxon>
        <taxon>Pseudomonadati</taxon>
        <taxon>Bacteroidota</taxon>
        <taxon>Chitinophagia</taxon>
        <taxon>Chitinophagales</taxon>
        <taxon>Chitinophagaceae</taxon>
        <taxon>Niabella</taxon>
    </lineage>
</organism>
<dbReference type="GO" id="GO:0005975">
    <property type="term" value="P:carbohydrate metabolic process"/>
    <property type="evidence" value="ECO:0007669"/>
    <property type="project" value="InterPro"/>
</dbReference>
<dbReference type="GO" id="GO:0005576">
    <property type="term" value="C:extracellular region"/>
    <property type="evidence" value="ECO:0007669"/>
    <property type="project" value="UniProtKB-SubCell"/>
</dbReference>
<dbReference type="Proteomes" id="UP000003586">
    <property type="component" value="Chromosome"/>
</dbReference>
<name>W0F227_9BACT</name>
<dbReference type="PANTHER" id="PTHR34216">
    <property type="match status" value="1"/>
</dbReference>
<evidence type="ECO:0000313" key="4">
    <source>
        <dbReference type="EMBL" id="AHF17057.1"/>
    </source>
</evidence>
<dbReference type="PANTHER" id="PTHR34216:SF3">
    <property type="entry name" value="POLY-BETA-1,6-N-ACETYL-D-GLUCOSAMINE N-DEACETYLASE"/>
    <property type="match status" value="1"/>
</dbReference>
<sequence>MYHNIAPEKDFNTVSLSDFEAQMKYISEHFNPVAADEYIAEIDGANKKRYITVTFDDAYVCLRELVLPIIKKYKVPLIIFVPTHHVGNYNTWDGGAHKTTIMTWEEIKELDQEPLITFGSHGYDHVSFGHITAAVKEKEFRQSKEDLEHQLGKKTEFFAYPFGQLEHREKRDVGYLKKNGYKAAFTTNWSRNNSSANIYALNRIDILPDTGVAGFIDILTRRFQPKFYKQIAKNIVHRLKLK</sequence>
<proteinExistence type="predicted"/>
<comment type="subcellular location">
    <subcellularLocation>
        <location evidence="1">Secreted</location>
    </subcellularLocation>
</comment>
<feature type="domain" description="NodB homology" evidence="3">
    <location>
        <begin position="49"/>
        <end position="242"/>
    </location>
</feature>
<gene>
    <name evidence="4" type="ORF">NIASO_01020</name>
</gene>
<dbReference type="STRING" id="929713.NIASO_01020"/>
<dbReference type="Pfam" id="PF01522">
    <property type="entry name" value="Polysacc_deac_1"/>
    <property type="match status" value="1"/>
</dbReference>
<dbReference type="EMBL" id="CP007035">
    <property type="protein sequence ID" value="AHF17057.1"/>
    <property type="molecule type" value="Genomic_DNA"/>
</dbReference>
<dbReference type="Gene3D" id="3.20.20.370">
    <property type="entry name" value="Glycoside hydrolase/deacetylase"/>
    <property type="match status" value="1"/>
</dbReference>
<reference evidence="4 5" key="1">
    <citation type="submission" date="2013-12" db="EMBL/GenBank/DDBJ databases">
        <authorList>
            <consortium name="DOE Joint Genome Institute"/>
            <person name="Eisen J."/>
            <person name="Huntemann M."/>
            <person name="Han J."/>
            <person name="Chen A."/>
            <person name="Kyrpides N."/>
            <person name="Mavromatis K."/>
            <person name="Markowitz V."/>
            <person name="Palaniappan K."/>
            <person name="Ivanova N."/>
            <person name="Schaumberg A."/>
            <person name="Pati A."/>
            <person name="Liolios K."/>
            <person name="Nordberg H.P."/>
            <person name="Cantor M.N."/>
            <person name="Hua S.X."/>
            <person name="Woyke T."/>
        </authorList>
    </citation>
    <scope>NUCLEOTIDE SEQUENCE [LARGE SCALE GENOMIC DNA]</scope>
    <source>
        <strain evidence="5">DSM 19437</strain>
    </source>
</reference>
<evidence type="ECO:0000256" key="2">
    <source>
        <dbReference type="ARBA" id="ARBA00022729"/>
    </source>
</evidence>
<dbReference type="CDD" id="cd10918">
    <property type="entry name" value="CE4_NodB_like_5s_6s"/>
    <property type="match status" value="1"/>
</dbReference>
<dbReference type="InterPro" id="IPR002509">
    <property type="entry name" value="NODB_dom"/>
</dbReference>
<evidence type="ECO:0000256" key="1">
    <source>
        <dbReference type="ARBA" id="ARBA00004613"/>
    </source>
</evidence>
<dbReference type="HOGENOM" id="CLU_030024_3_3_10"/>
<protein>
    <recommendedName>
        <fullName evidence="3">NodB homology domain-containing protein</fullName>
    </recommendedName>
</protein>
<dbReference type="eggNOG" id="COG0726">
    <property type="taxonomic scope" value="Bacteria"/>
</dbReference>
<dbReference type="SUPFAM" id="SSF88713">
    <property type="entry name" value="Glycoside hydrolase/deacetylase"/>
    <property type="match status" value="1"/>
</dbReference>
<evidence type="ECO:0000259" key="3">
    <source>
        <dbReference type="PROSITE" id="PS51677"/>
    </source>
</evidence>
<accession>W0F227</accession>